<dbReference type="InterPro" id="IPR051449">
    <property type="entry name" value="ABC-2_transporter_component"/>
</dbReference>
<dbReference type="PANTHER" id="PTHR30294">
    <property type="entry name" value="MEMBRANE COMPONENT OF ABC TRANSPORTER YHHJ-RELATED"/>
    <property type="match status" value="1"/>
</dbReference>
<keyword evidence="5 6" id="KW-0472">Membrane</keyword>
<dbReference type="AlphaFoldDB" id="A0A1Y3BNC0"/>
<dbReference type="GO" id="GO:0140359">
    <property type="term" value="F:ABC-type transporter activity"/>
    <property type="evidence" value="ECO:0007669"/>
    <property type="project" value="InterPro"/>
</dbReference>
<feature type="transmembrane region" description="Helical" evidence="6">
    <location>
        <begin position="141"/>
        <end position="167"/>
    </location>
</feature>
<dbReference type="InterPro" id="IPR013525">
    <property type="entry name" value="ABC2_TM"/>
</dbReference>
<dbReference type="PIRSF" id="PIRSF006648">
    <property type="entry name" value="DrrB"/>
    <property type="match status" value="1"/>
</dbReference>
<reference evidence="8 9" key="1">
    <citation type="submission" date="2017-03" db="EMBL/GenBank/DDBJ databases">
        <title>Genome Survey of Euroglyphus maynei.</title>
        <authorList>
            <person name="Arlian L.G."/>
            <person name="Morgan M.S."/>
            <person name="Rider S.D."/>
        </authorList>
    </citation>
    <scope>NUCLEOTIDE SEQUENCE [LARGE SCALE GENOMIC DNA]</scope>
    <source>
        <strain evidence="8">Arlian Lab</strain>
        <tissue evidence="8">Whole body</tissue>
    </source>
</reference>
<proteinExistence type="predicted"/>
<feature type="domain" description="ABC-2 type transporter transmembrane" evidence="7">
    <location>
        <begin position="14"/>
        <end position="242"/>
    </location>
</feature>
<keyword evidence="9" id="KW-1185">Reference proteome</keyword>
<feature type="transmembrane region" description="Helical" evidence="6">
    <location>
        <begin position="254"/>
        <end position="278"/>
    </location>
</feature>
<sequence length="292" mass="33464">MKERFRKEIDKERLKAMIWKSYIRVKRNPFVLIMFHMIPIMTITLFSLTILRSPHNMPIAIYPGDTHDLGYNPITFNLPIYVEEPIYGKMETDLGHYLVSALIVFSLFALPMVIGSLLIVMDRKDGYQERAFVAGVKPLEILSGHMLTCFVAVLSQVFLTLMLSFVILELDNEGSLLEIFILIFLQGIQGLSIGLIAVVSIILPMLLTSGSMWPMEGLPDILQKLIFLNPITLTIRSVRLVMLRGWSYQHFEVLLGYLTTSSYTFICFISSIFLFHLISNSTIRIPFLPHYH</sequence>
<feature type="transmembrane region" description="Helical" evidence="6">
    <location>
        <begin position="179"/>
        <end position="204"/>
    </location>
</feature>
<dbReference type="OrthoDB" id="10255969at2759"/>
<dbReference type="GO" id="GO:0043190">
    <property type="term" value="C:ATP-binding cassette (ABC) transporter complex"/>
    <property type="evidence" value="ECO:0007669"/>
    <property type="project" value="InterPro"/>
</dbReference>
<feature type="transmembrane region" description="Helical" evidence="6">
    <location>
        <begin position="97"/>
        <end position="120"/>
    </location>
</feature>
<accession>A0A1Y3BNC0</accession>
<gene>
    <name evidence="8" type="ORF">BLA29_004655</name>
</gene>
<protein>
    <submittedName>
        <fullName evidence="8">ABC transporter sub-family G-like protein</fullName>
    </submittedName>
</protein>
<evidence type="ECO:0000256" key="4">
    <source>
        <dbReference type="ARBA" id="ARBA00022989"/>
    </source>
</evidence>
<evidence type="ECO:0000256" key="6">
    <source>
        <dbReference type="SAM" id="Phobius"/>
    </source>
</evidence>
<evidence type="ECO:0000256" key="1">
    <source>
        <dbReference type="ARBA" id="ARBA00004651"/>
    </source>
</evidence>
<evidence type="ECO:0000256" key="3">
    <source>
        <dbReference type="ARBA" id="ARBA00022692"/>
    </source>
</evidence>
<dbReference type="EMBL" id="MUJZ01009221">
    <property type="protein sequence ID" value="OTF82282.1"/>
    <property type="molecule type" value="Genomic_DNA"/>
</dbReference>
<evidence type="ECO:0000313" key="8">
    <source>
        <dbReference type="EMBL" id="OTF82282.1"/>
    </source>
</evidence>
<organism evidence="8 9">
    <name type="scientific">Euroglyphus maynei</name>
    <name type="common">Mayne's house dust mite</name>
    <dbReference type="NCBI Taxonomy" id="6958"/>
    <lineage>
        <taxon>Eukaryota</taxon>
        <taxon>Metazoa</taxon>
        <taxon>Ecdysozoa</taxon>
        <taxon>Arthropoda</taxon>
        <taxon>Chelicerata</taxon>
        <taxon>Arachnida</taxon>
        <taxon>Acari</taxon>
        <taxon>Acariformes</taxon>
        <taxon>Sarcoptiformes</taxon>
        <taxon>Astigmata</taxon>
        <taxon>Psoroptidia</taxon>
        <taxon>Analgoidea</taxon>
        <taxon>Pyroglyphidae</taxon>
        <taxon>Pyroglyphinae</taxon>
        <taxon>Euroglyphus</taxon>
    </lineage>
</organism>
<feature type="transmembrane region" description="Helical" evidence="6">
    <location>
        <begin position="30"/>
        <end position="51"/>
    </location>
</feature>
<dbReference type="Pfam" id="PF01061">
    <property type="entry name" value="ABC2_membrane"/>
    <property type="match status" value="1"/>
</dbReference>
<evidence type="ECO:0000256" key="2">
    <source>
        <dbReference type="ARBA" id="ARBA00022475"/>
    </source>
</evidence>
<evidence type="ECO:0000313" key="9">
    <source>
        <dbReference type="Proteomes" id="UP000194236"/>
    </source>
</evidence>
<evidence type="ECO:0000256" key="5">
    <source>
        <dbReference type="ARBA" id="ARBA00023136"/>
    </source>
</evidence>
<dbReference type="PANTHER" id="PTHR30294:SF38">
    <property type="entry name" value="TRANSPORT PERMEASE PROTEIN"/>
    <property type="match status" value="1"/>
</dbReference>
<comment type="subcellular location">
    <subcellularLocation>
        <location evidence="1">Cell membrane</location>
        <topology evidence="1">Multi-pass membrane protein</topology>
    </subcellularLocation>
</comment>
<keyword evidence="2" id="KW-1003">Cell membrane</keyword>
<comment type="caution">
    <text evidence="8">The sequence shown here is derived from an EMBL/GenBank/DDBJ whole genome shotgun (WGS) entry which is preliminary data.</text>
</comment>
<dbReference type="InterPro" id="IPR000412">
    <property type="entry name" value="ABC_2_transport"/>
</dbReference>
<feature type="transmembrane region" description="Helical" evidence="6">
    <location>
        <begin position="225"/>
        <end position="242"/>
    </location>
</feature>
<evidence type="ECO:0000259" key="7">
    <source>
        <dbReference type="Pfam" id="PF01061"/>
    </source>
</evidence>
<keyword evidence="4 6" id="KW-1133">Transmembrane helix</keyword>
<dbReference type="Proteomes" id="UP000194236">
    <property type="component" value="Unassembled WGS sequence"/>
</dbReference>
<name>A0A1Y3BNC0_EURMA</name>
<keyword evidence="3 6" id="KW-0812">Transmembrane</keyword>